<feature type="compositionally biased region" description="Polar residues" evidence="1">
    <location>
        <begin position="1"/>
        <end position="12"/>
    </location>
</feature>
<proteinExistence type="predicted"/>
<evidence type="ECO:0000256" key="1">
    <source>
        <dbReference type="SAM" id="MobiDB-lite"/>
    </source>
</evidence>
<evidence type="ECO:0008006" key="4">
    <source>
        <dbReference type="Google" id="ProtNLM"/>
    </source>
</evidence>
<evidence type="ECO:0000313" key="2">
    <source>
        <dbReference type="EMBL" id="KAK4148603.1"/>
    </source>
</evidence>
<dbReference type="EMBL" id="MU857310">
    <property type="protein sequence ID" value="KAK4148603.1"/>
    <property type="molecule type" value="Genomic_DNA"/>
</dbReference>
<evidence type="ECO:0000313" key="3">
    <source>
        <dbReference type="Proteomes" id="UP001302745"/>
    </source>
</evidence>
<feature type="compositionally biased region" description="Basic and acidic residues" evidence="1">
    <location>
        <begin position="53"/>
        <end position="71"/>
    </location>
</feature>
<feature type="region of interest" description="Disordered" evidence="1">
    <location>
        <begin position="1"/>
        <end position="104"/>
    </location>
</feature>
<protein>
    <recommendedName>
        <fullName evidence="4">Retrotransposon gag domain-containing protein</fullName>
    </recommendedName>
</protein>
<feature type="compositionally biased region" description="Basic and acidic residues" evidence="1">
    <location>
        <begin position="78"/>
        <end position="104"/>
    </location>
</feature>
<reference evidence="2" key="2">
    <citation type="submission" date="2023-05" db="EMBL/GenBank/DDBJ databases">
        <authorList>
            <consortium name="Lawrence Berkeley National Laboratory"/>
            <person name="Steindorff A."/>
            <person name="Hensen N."/>
            <person name="Bonometti L."/>
            <person name="Westerberg I."/>
            <person name="Brannstrom I.O."/>
            <person name="Guillou S."/>
            <person name="Cros-Aarteil S."/>
            <person name="Calhoun S."/>
            <person name="Haridas S."/>
            <person name="Kuo A."/>
            <person name="Mondo S."/>
            <person name="Pangilinan J."/>
            <person name="Riley R."/>
            <person name="Labutti K."/>
            <person name="Andreopoulos B."/>
            <person name="Lipzen A."/>
            <person name="Chen C."/>
            <person name="Yanf M."/>
            <person name="Daum C."/>
            <person name="Ng V."/>
            <person name="Clum A."/>
            <person name="Ohm R."/>
            <person name="Martin F."/>
            <person name="Silar P."/>
            <person name="Natvig D."/>
            <person name="Lalanne C."/>
            <person name="Gautier V."/>
            <person name="Ament-Velasquez S.L."/>
            <person name="Kruys A."/>
            <person name="Hutchinson M.I."/>
            <person name="Powell A.J."/>
            <person name="Barry K."/>
            <person name="Miller A.N."/>
            <person name="Grigoriev I.V."/>
            <person name="Debuchy R."/>
            <person name="Gladieux P."/>
            <person name="Thoren M.H."/>
            <person name="Johannesson H."/>
        </authorList>
    </citation>
    <scope>NUCLEOTIDE SEQUENCE</scope>
    <source>
        <strain evidence="2">CBS 538.74</strain>
    </source>
</reference>
<sequence>MSLRSPTRITSTEAREFYQAAPQERVPQPPRTPPQHPGHNGGYTRGGAPDPGGSDHGDSDHGSNRGRDRGNHNHRPSAPREDRYRENTYETGDTRDPRASRSDFKLKRDDIGSFHPYYDDPADLGVVNDGKNIIYTDVHKFTKRIRTFTEDDFSQATEQQIIQFFPTLLGGAAVLWWSDELLDTRRRQLRSQGLESMLHALTNRFTPDAATATQSFNDAFLSLKEVAKDDSAISVFVQRKLRYARAMGILADDNTNWCGVMVQIWSSMELAIKQSLRAPSYFATLDDYMREI</sequence>
<name>A0AAN6VBX0_9PEZI</name>
<comment type="caution">
    <text evidence="2">The sequence shown here is derived from an EMBL/GenBank/DDBJ whole genome shotgun (WGS) entry which is preliminary data.</text>
</comment>
<accession>A0AAN6VBX0</accession>
<keyword evidence="3" id="KW-1185">Reference proteome</keyword>
<organism evidence="2 3">
    <name type="scientific">Chaetomidium leptoderma</name>
    <dbReference type="NCBI Taxonomy" id="669021"/>
    <lineage>
        <taxon>Eukaryota</taxon>
        <taxon>Fungi</taxon>
        <taxon>Dikarya</taxon>
        <taxon>Ascomycota</taxon>
        <taxon>Pezizomycotina</taxon>
        <taxon>Sordariomycetes</taxon>
        <taxon>Sordariomycetidae</taxon>
        <taxon>Sordariales</taxon>
        <taxon>Chaetomiaceae</taxon>
        <taxon>Chaetomidium</taxon>
    </lineage>
</organism>
<reference evidence="2" key="1">
    <citation type="journal article" date="2023" name="Mol. Phylogenet. Evol.">
        <title>Genome-scale phylogeny and comparative genomics of the fungal order Sordariales.</title>
        <authorList>
            <person name="Hensen N."/>
            <person name="Bonometti L."/>
            <person name="Westerberg I."/>
            <person name="Brannstrom I.O."/>
            <person name="Guillou S."/>
            <person name="Cros-Aarteil S."/>
            <person name="Calhoun S."/>
            <person name="Haridas S."/>
            <person name="Kuo A."/>
            <person name="Mondo S."/>
            <person name="Pangilinan J."/>
            <person name="Riley R."/>
            <person name="LaButti K."/>
            <person name="Andreopoulos B."/>
            <person name="Lipzen A."/>
            <person name="Chen C."/>
            <person name="Yan M."/>
            <person name="Daum C."/>
            <person name="Ng V."/>
            <person name="Clum A."/>
            <person name="Steindorff A."/>
            <person name="Ohm R.A."/>
            <person name="Martin F."/>
            <person name="Silar P."/>
            <person name="Natvig D.O."/>
            <person name="Lalanne C."/>
            <person name="Gautier V."/>
            <person name="Ament-Velasquez S.L."/>
            <person name="Kruys A."/>
            <person name="Hutchinson M.I."/>
            <person name="Powell A.J."/>
            <person name="Barry K."/>
            <person name="Miller A.N."/>
            <person name="Grigoriev I.V."/>
            <person name="Debuchy R."/>
            <person name="Gladieux P."/>
            <person name="Hiltunen Thoren M."/>
            <person name="Johannesson H."/>
        </authorList>
    </citation>
    <scope>NUCLEOTIDE SEQUENCE</scope>
    <source>
        <strain evidence="2">CBS 538.74</strain>
    </source>
</reference>
<gene>
    <name evidence="2" type="ORF">C8A00DRAFT_19593</name>
</gene>
<dbReference type="Proteomes" id="UP001302745">
    <property type="component" value="Unassembled WGS sequence"/>
</dbReference>
<feature type="compositionally biased region" description="Pro residues" evidence="1">
    <location>
        <begin position="27"/>
        <end position="36"/>
    </location>
</feature>
<feature type="non-terminal residue" evidence="2">
    <location>
        <position position="292"/>
    </location>
</feature>
<dbReference type="AlphaFoldDB" id="A0AAN6VBX0"/>